<dbReference type="AlphaFoldDB" id="A0A5C5G507"/>
<dbReference type="SUPFAM" id="SSF57850">
    <property type="entry name" value="RING/U-box"/>
    <property type="match status" value="1"/>
</dbReference>
<evidence type="ECO:0000256" key="3">
    <source>
        <dbReference type="ARBA" id="ARBA00022833"/>
    </source>
</evidence>
<evidence type="ECO:0000313" key="7">
    <source>
        <dbReference type="Proteomes" id="UP000311382"/>
    </source>
</evidence>
<name>A0A5C5G507_9BASI</name>
<evidence type="ECO:0000256" key="4">
    <source>
        <dbReference type="PROSITE-ProRule" id="PRU00175"/>
    </source>
</evidence>
<dbReference type="EMBL" id="SOZI01000004">
    <property type="protein sequence ID" value="TNY24183.1"/>
    <property type="molecule type" value="Genomic_DNA"/>
</dbReference>
<dbReference type="OrthoDB" id="2530088at2759"/>
<evidence type="ECO:0000256" key="1">
    <source>
        <dbReference type="ARBA" id="ARBA00022723"/>
    </source>
</evidence>
<dbReference type="InterPro" id="IPR049548">
    <property type="entry name" value="Sina-like_RING"/>
</dbReference>
<dbReference type="InterPro" id="IPR001841">
    <property type="entry name" value="Znf_RING"/>
</dbReference>
<evidence type="ECO:0000313" key="6">
    <source>
        <dbReference type="EMBL" id="TNY24183.1"/>
    </source>
</evidence>
<keyword evidence="2 4" id="KW-0863">Zinc-finger</keyword>
<dbReference type="InterPro" id="IPR013083">
    <property type="entry name" value="Znf_RING/FYVE/PHD"/>
</dbReference>
<keyword evidence="3" id="KW-0862">Zinc</keyword>
<dbReference type="GO" id="GO:0043122">
    <property type="term" value="P:regulation of canonical NF-kappaB signal transduction"/>
    <property type="evidence" value="ECO:0007669"/>
    <property type="project" value="TreeGrafter"/>
</dbReference>
<accession>A0A5C5G507</accession>
<dbReference type="PROSITE" id="PS50089">
    <property type="entry name" value="ZF_RING_2"/>
    <property type="match status" value="1"/>
</dbReference>
<reference evidence="6 7" key="1">
    <citation type="submission" date="2019-03" db="EMBL/GenBank/DDBJ databases">
        <title>Rhodosporidium diobovatum UCD-FST 08-225 genome sequencing, assembly, and annotation.</title>
        <authorList>
            <person name="Fakankun I.U."/>
            <person name="Fristensky B."/>
            <person name="Levin D.B."/>
        </authorList>
    </citation>
    <scope>NUCLEOTIDE SEQUENCE [LARGE SCALE GENOMIC DNA]</scope>
    <source>
        <strain evidence="6 7">UCD-FST 08-225</strain>
    </source>
</reference>
<dbReference type="PANTHER" id="PTHR10131:SF94">
    <property type="entry name" value="TNF RECEPTOR-ASSOCIATED FACTOR 4"/>
    <property type="match status" value="1"/>
</dbReference>
<dbReference type="Gene3D" id="3.30.40.10">
    <property type="entry name" value="Zinc/RING finger domain, C3HC4 (zinc finger)"/>
    <property type="match status" value="2"/>
</dbReference>
<dbReference type="GO" id="GO:0008270">
    <property type="term" value="F:zinc ion binding"/>
    <property type="evidence" value="ECO:0007669"/>
    <property type="project" value="UniProtKB-KW"/>
</dbReference>
<evidence type="ECO:0000256" key="2">
    <source>
        <dbReference type="ARBA" id="ARBA00022771"/>
    </source>
</evidence>
<keyword evidence="1" id="KW-0479">Metal-binding</keyword>
<dbReference type="STRING" id="5288.A0A5C5G507"/>
<comment type="caution">
    <text evidence="6">The sequence shown here is derived from an EMBL/GenBank/DDBJ whole genome shotgun (WGS) entry which is preliminary data.</text>
</comment>
<dbReference type="PANTHER" id="PTHR10131">
    <property type="entry name" value="TNF RECEPTOR ASSOCIATED FACTOR"/>
    <property type="match status" value="1"/>
</dbReference>
<keyword evidence="7" id="KW-1185">Reference proteome</keyword>
<gene>
    <name evidence="6" type="ORF">DMC30DRAFT_342110</name>
</gene>
<dbReference type="Pfam" id="PF21362">
    <property type="entry name" value="Sina_RING"/>
    <property type="match status" value="1"/>
</dbReference>
<feature type="domain" description="RING-type" evidence="5">
    <location>
        <begin position="13"/>
        <end position="54"/>
    </location>
</feature>
<dbReference type="SUPFAM" id="SSF49599">
    <property type="entry name" value="TRAF domain-like"/>
    <property type="match status" value="1"/>
</dbReference>
<evidence type="ECO:0000259" key="5">
    <source>
        <dbReference type="PROSITE" id="PS50089"/>
    </source>
</evidence>
<proteinExistence type="predicted"/>
<organism evidence="6 7">
    <name type="scientific">Rhodotorula diobovata</name>
    <dbReference type="NCBI Taxonomy" id="5288"/>
    <lineage>
        <taxon>Eukaryota</taxon>
        <taxon>Fungi</taxon>
        <taxon>Dikarya</taxon>
        <taxon>Basidiomycota</taxon>
        <taxon>Pucciniomycotina</taxon>
        <taxon>Microbotryomycetes</taxon>
        <taxon>Sporidiobolales</taxon>
        <taxon>Sporidiobolaceae</taxon>
        <taxon>Rhodotorula</taxon>
    </lineage>
</organism>
<feature type="non-terminal residue" evidence="6">
    <location>
        <position position="137"/>
    </location>
</feature>
<protein>
    <recommendedName>
        <fullName evidence="5">RING-type domain-containing protein</fullName>
    </recommendedName>
</protein>
<sequence>DRFVTPLPEHLHCPVCLGAAYPPVVACKAEHLLCEGCADGIRRRTDQPKCPTCRERMPSKSRVSVGLRRAIDGYPYKCNHDGCKWTGSVGELSKHLIEACPYRQVKCPSCQAVCRYIDYDTHLRTACPEQYVRCPRG</sequence>
<dbReference type="Proteomes" id="UP000311382">
    <property type="component" value="Unassembled WGS sequence"/>
</dbReference>
<feature type="non-terminal residue" evidence="6">
    <location>
        <position position="1"/>
    </location>
</feature>